<keyword evidence="5" id="KW-1185">Reference proteome</keyword>
<name>A0ABS2KLP7_9GAMM</name>
<dbReference type="InterPro" id="IPR002575">
    <property type="entry name" value="Aminoglycoside_PTrfase"/>
</dbReference>
<keyword evidence="1" id="KW-0547">Nucleotide-binding</keyword>
<evidence type="ECO:0000259" key="3">
    <source>
        <dbReference type="Pfam" id="PF01636"/>
    </source>
</evidence>
<comment type="caution">
    <text evidence="4">The sequence shown here is derived from an EMBL/GenBank/DDBJ whole genome shotgun (WGS) entry which is preliminary data.</text>
</comment>
<sequence length="337" mass="38532">MDHSLDRAAARLAWTRNSLGNPALALEPASSDASFRSYWRTHHDGRSWIVMDSPPAQEDPRPWLVIGERLAAAGLHVPAVYDKDLERGFLLIEDLGSRLYLPALSDATADALYGDAMNALLRMQSQVDHRDLPPFDRDLMMRGLEIMPEWFLGRHLGHQPDGVEQGVLEAAFEAIVRNVQEQPRCFVHRDYHSRNLLIVDRDNPGIIDFQGALSGPVTYDLASLLRDGYIAWPREKVEAWVEAYRQRLIEARVIDASIGRVQFLRWFDLTGLHRHVRVLGQFYRLWYRDGKPGYLADVPRVYHYVVSVARNYPELADFVALIERRAQGRDLTKVAQA</sequence>
<evidence type="ECO:0000256" key="1">
    <source>
        <dbReference type="ARBA" id="ARBA00022741"/>
    </source>
</evidence>
<dbReference type="Proteomes" id="UP001430193">
    <property type="component" value="Unassembled WGS sequence"/>
</dbReference>
<accession>A0ABS2KLP7</accession>
<feature type="domain" description="Aminoglycoside phosphotransferase" evidence="3">
    <location>
        <begin position="26"/>
        <end position="248"/>
    </location>
</feature>
<dbReference type="Pfam" id="PF01636">
    <property type="entry name" value="APH"/>
    <property type="match status" value="1"/>
</dbReference>
<organism evidence="4 5">
    <name type="scientific">Dyella mobilis</name>
    <dbReference type="NCBI Taxonomy" id="1849582"/>
    <lineage>
        <taxon>Bacteria</taxon>
        <taxon>Pseudomonadati</taxon>
        <taxon>Pseudomonadota</taxon>
        <taxon>Gammaproteobacteria</taxon>
        <taxon>Lysobacterales</taxon>
        <taxon>Rhodanobacteraceae</taxon>
        <taxon>Dyella</taxon>
    </lineage>
</organism>
<dbReference type="Gene3D" id="3.30.200.20">
    <property type="entry name" value="Phosphorylase Kinase, domain 1"/>
    <property type="match status" value="1"/>
</dbReference>
<dbReference type="PANTHER" id="PTHR33540">
    <property type="entry name" value="TRNA THREONYLCARBAMOYLADENOSINE BIOSYNTHESIS PROTEIN TSAE"/>
    <property type="match status" value="1"/>
</dbReference>
<reference evidence="4" key="1">
    <citation type="submission" date="2020-10" db="EMBL/GenBank/DDBJ databases">
        <title>Phylogeny of dyella-like bacteria.</title>
        <authorList>
            <person name="Fu J."/>
        </authorList>
    </citation>
    <scope>NUCLEOTIDE SEQUENCE</scope>
    <source>
        <strain evidence="4">DHON07</strain>
    </source>
</reference>
<proteinExistence type="predicted"/>
<gene>
    <name evidence="4" type="ORF">ISS99_21340</name>
</gene>
<evidence type="ECO:0000313" key="4">
    <source>
        <dbReference type="EMBL" id="MBM7132082.1"/>
    </source>
</evidence>
<evidence type="ECO:0000313" key="5">
    <source>
        <dbReference type="Proteomes" id="UP001430193"/>
    </source>
</evidence>
<protein>
    <submittedName>
        <fullName evidence="4">Phosphotransferase</fullName>
    </submittedName>
</protein>
<keyword evidence="2" id="KW-0067">ATP-binding</keyword>
<dbReference type="EMBL" id="JADIKF010000040">
    <property type="protein sequence ID" value="MBM7132082.1"/>
    <property type="molecule type" value="Genomic_DNA"/>
</dbReference>
<dbReference type="InterPro" id="IPR011009">
    <property type="entry name" value="Kinase-like_dom_sf"/>
</dbReference>
<dbReference type="PANTHER" id="PTHR33540:SF1">
    <property type="entry name" value="N-ACETYLMURAMATE_N-ACETYLGLUCOSAMINE KINASE"/>
    <property type="match status" value="1"/>
</dbReference>
<dbReference type="RefSeq" id="WP_204633610.1">
    <property type="nucleotide sequence ID" value="NZ_BSOC01000001.1"/>
</dbReference>
<dbReference type="Gene3D" id="3.90.1200.10">
    <property type="match status" value="1"/>
</dbReference>
<dbReference type="SUPFAM" id="SSF56112">
    <property type="entry name" value="Protein kinase-like (PK-like)"/>
    <property type="match status" value="1"/>
</dbReference>
<evidence type="ECO:0000256" key="2">
    <source>
        <dbReference type="ARBA" id="ARBA00022840"/>
    </source>
</evidence>